<name>A0AAU9J8Q4_9CILI</name>
<sequence length="179" mass="20857">MNLSLFDVCSKDQIYKWWEQISDDILLCNDRISLIQCLTSAEQELREILEIPPFTPENYSKFVQVKEIEFILKTKLPESEDNIEVLTESIEKCRKEIKKIRDYANEMSSCSSTFQEIPLSMKFSLGNLASDIMSNPERFEDPLLKKIFQPSTNKNSIPITDKEQTPIKPSQFFADIFRS</sequence>
<dbReference type="AlphaFoldDB" id="A0AAU9J8Q4"/>
<reference evidence="1" key="1">
    <citation type="submission" date="2021-09" db="EMBL/GenBank/DDBJ databases">
        <authorList>
            <consortium name="AG Swart"/>
            <person name="Singh M."/>
            <person name="Singh A."/>
            <person name="Seah K."/>
            <person name="Emmerich C."/>
        </authorList>
    </citation>
    <scope>NUCLEOTIDE SEQUENCE</scope>
    <source>
        <strain evidence="1">ATCC30299</strain>
    </source>
</reference>
<dbReference type="Proteomes" id="UP001162131">
    <property type="component" value="Unassembled WGS sequence"/>
</dbReference>
<organism evidence="1 2">
    <name type="scientific">Blepharisma stoltei</name>
    <dbReference type="NCBI Taxonomy" id="1481888"/>
    <lineage>
        <taxon>Eukaryota</taxon>
        <taxon>Sar</taxon>
        <taxon>Alveolata</taxon>
        <taxon>Ciliophora</taxon>
        <taxon>Postciliodesmatophora</taxon>
        <taxon>Heterotrichea</taxon>
        <taxon>Heterotrichida</taxon>
        <taxon>Blepharismidae</taxon>
        <taxon>Blepharisma</taxon>
    </lineage>
</organism>
<keyword evidence="2" id="KW-1185">Reference proteome</keyword>
<evidence type="ECO:0000313" key="2">
    <source>
        <dbReference type="Proteomes" id="UP001162131"/>
    </source>
</evidence>
<evidence type="ECO:0000313" key="1">
    <source>
        <dbReference type="EMBL" id="CAG9318118.1"/>
    </source>
</evidence>
<protein>
    <submittedName>
        <fullName evidence="1">Uncharacterized protein</fullName>
    </submittedName>
</protein>
<accession>A0AAU9J8Q4</accession>
<gene>
    <name evidence="1" type="ORF">BSTOLATCC_MIC20601</name>
</gene>
<comment type="caution">
    <text evidence="1">The sequence shown here is derived from an EMBL/GenBank/DDBJ whole genome shotgun (WGS) entry which is preliminary data.</text>
</comment>
<dbReference type="EMBL" id="CAJZBQ010000020">
    <property type="protein sequence ID" value="CAG9318118.1"/>
    <property type="molecule type" value="Genomic_DNA"/>
</dbReference>
<proteinExistence type="predicted"/>